<evidence type="ECO:0000256" key="1">
    <source>
        <dbReference type="SAM" id="SignalP"/>
    </source>
</evidence>
<name>A0A2P2KND0_RHIMU</name>
<sequence length="66" mass="7881">MARQIKRVLWVLLQTCIIDIQSTRGRNLECQNHLIGLSENWSEEEEEEEKDRGIHMLQSKLKLGFW</sequence>
<reference evidence="2" key="1">
    <citation type="submission" date="2018-02" db="EMBL/GenBank/DDBJ databases">
        <title>Rhizophora mucronata_Transcriptome.</title>
        <authorList>
            <person name="Meera S.P."/>
            <person name="Sreeshan A."/>
            <person name="Augustine A."/>
        </authorList>
    </citation>
    <scope>NUCLEOTIDE SEQUENCE</scope>
    <source>
        <tissue evidence="2">Leaf</tissue>
    </source>
</reference>
<organism evidence="2">
    <name type="scientific">Rhizophora mucronata</name>
    <name type="common">Asiatic mangrove</name>
    <dbReference type="NCBI Taxonomy" id="61149"/>
    <lineage>
        <taxon>Eukaryota</taxon>
        <taxon>Viridiplantae</taxon>
        <taxon>Streptophyta</taxon>
        <taxon>Embryophyta</taxon>
        <taxon>Tracheophyta</taxon>
        <taxon>Spermatophyta</taxon>
        <taxon>Magnoliopsida</taxon>
        <taxon>eudicotyledons</taxon>
        <taxon>Gunneridae</taxon>
        <taxon>Pentapetalae</taxon>
        <taxon>rosids</taxon>
        <taxon>fabids</taxon>
        <taxon>Malpighiales</taxon>
        <taxon>Rhizophoraceae</taxon>
        <taxon>Rhizophora</taxon>
    </lineage>
</organism>
<dbReference type="AlphaFoldDB" id="A0A2P2KND0"/>
<dbReference type="EMBL" id="GGEC01026726">
    <property type="protein sequence ID" value="MBX07210.1"/>
    <property type="molecule type" value="Transcribed_RNA"/>
</dbReference>
<protein>
    <submittedName>
        <fullName evidence="2">Uncharacterized protein</fullName>
    </submittedName>
</protein>
<feature type="chain" id="PRO_5015085023" evidence="1">
    <location>
        <begin position="26"/>
        <end position="66"/>
    </location>
</feature>
<accession>A0A2P2KND0</accession>
<proteinExistence type="predicted"/>
<keyword evidence="1" id="KW-0732">Signal</keyword>
<feature type="signal peptide" evidence="1">
    <location>
        <begin position="1"/>
        <end position="25"/>
    </location>
</feature>
<evidence type="ECO:0000313" key="2">
    <source>
        <dbReference type="EMBL" id="MBX07207.1"/>
    </source>
</evidence>
<dbReference type="EMBL" id="GGEC01026723">
    <property type="protein sequence ID" value="MBX07207.1"/>
    <property type="molecule type" value="Transcribed_RNA"/>
</dbReference>